<dbReference type="PANTHER" id="PTHR42933:SF3">
    <property type="entry name" value="TYPE I RESTRICTION ENZYME MJAVIII METHYLASE SUBUNIT"/>
    <property type="match status" value="1"/>
</dbReference>
<dbReference type="EC" id="2.1.1.72" evidence="2"/>
<dbReference type="GO" id="GO:0009007">
    <property type="term" value="F:site-specific DNA-methyltransferase (adenine-specific) activity"/>
    <property type="evidence" value="ECO:0007669"/>
    <property type="project" value="UniProtKB-EC"/>
</dbReference>
<dbReference type="GO" id="GO:0032259">
    <property type="term" value="P:methylation"/>
    <property type="evidence" value="ECO:0007669"/>
    <property type="project" value="UniProtKB-KW"/>
</dbReference>
<dbReference type="InterPro" id="IPR022749">
    <property type="entry name" value="D12N6_MeTrfase_N"/>
</dbReference>
<keyword evidence="3" id="KW-0489">Methyltransferase</keyword>
<keyword evidence="5" id="KW-0949">S-adenosyl-L-methionine</keyword>
<comment type="catalytic activity">
    <reaction evidence="7">
        <text>a 2'-deoxyadenosine in DNA + S-adenosyl-L-methionine = an N(6)-methyl-2'-deoxyadenosine in DNA + S-adenosyl-L-homocysteine + H(+)</text>
        <dbReference type="Rhea" id="RHEA:15197"/>
        <dbReference type="Rhea" id="RHEA-COMP:12418"/>
        <dbReference type="Rhea" id="RHEA-COMP:12419"/>
        <dbReference type="ChEBI" id="CHEBI:15378"/>
        <dbReference type="ChEBI" id="CHEBI:57856"/>
        <dbReference type="ChEBI" id="CHEBI:59789"/>
        <dbReference type="ChEBI" id="CHEBI:90615"/>
        <dbReference type="ChEBI" id="CHEBI:90616"/>
        <dbReference type="EC" id="2.1.1.72"/>
    </reaction>
</comment>
<keyword evidence="12" id="KW-1185">Reference proteome</keyword>
<dbReference type="Pfam" id="PF12161">
    <property type="entry name" value="HsdM_N"/>
    <property type="match status" value="1"/>
</dbReference>
<dbReference type="InterPro" id="IPR003356">
    <property type="entry name" value="DNA_methylase_A-5"/>
</dbReference>
<comment type="caution">
    <text evidence="11">The sequence shown here is derived from an EMBL/GenBank/DDBJ whole genome shotgun (WGS) entry which is preliminary data.</text>
</comment>
<dbReference type="InterPro" id="IPR051537">
    <property type="entry name" value="DNA_Adenine_Mtase"/>
</dbReference>
<evidence type="ECO:0000313" key="11">
    <source>
        <dbReference type="EMBL" id="CAH9060287.1"/>
    </source>
</evidence>
<keyword evidence="6" id="KW-0680">Restriction system</keyword>
<dbReference type="InterPro" id="IPR029063">
    <property type="entry name" value="SAM-dependent_MTases_sf"/>
</dbReference>
<dbReference type="PROSITE" id="PS00092">
    <property type="entry name" value="N6_MTASE"/>
    <property type="match status" value="1"/>
</dbReference>
<feature type="domain" description="DNA methylase adenine-specific" evidence="9">
    <location>
        <begin position="137"/>
        <end position="531"/>
    </location>
</feature>
<dbReference type="PRINTS" id="PR00507">
    <property type="entry name" value="N12N6MTFRASE"/>
</dbReference>
<evidence type="ECO:0000256" key="1">
    <source>
        <dbReference type="ARBA" id="ARBA00006594"/>
    </source>
</evidence>
<dbReference type="GO" id="GO:0008170">
    <property type="term" value="F:N-methyltransferase activity"/>
    <property type="evidence" value="ECO:0007669"/>
    <property type="project" value="InterPro"/>
</dbReference>
<dbReference type="Proteomes" id="UP001152467">
    <property type="component" value="Unassembled WGS sequence"/>
</dbReference>
<evidence type="ECO:0000256" key="5">
    <source>
        <dbReference type="ARBA" id="ARBA00022691"/>
    </source>
</evidence>
<dbReference type="Gene3D" id="1.20.1260.30">
    <property type="match status" value="1"/>
</dbReference>
<dbReference type="InterPro" id="IPR002052">
    <property type="entry name" value="DNA_methylase_N6_adenine_CS"/>
</dbReference>
<dbReference type="GO" id="GO:0009307">
    <property type="term" value="P:DNA restriction-modification system"/>
    <property type="evidence" value="ECO:0007669"/>
    <property type="project" value="UniProtKB-KW"/>
</dbReference>
<protein>
    <recommendedName>
        <fullName evidence="2">site-specific DNA-methyltransferase (adenine-specific)</fullName>
        <ecNumber evidence="2">2.1.1.72</ecNumber>
    </recommendedName>
</protein>
<feature type="region of interest" description="Disordered" evidence="8">
    <location>
        <begin position="305"/>
        <end position="326"/>
    </location>
</feature>
<dbReference type="Gene3D" id="3.40.50.150">
    <property type="entry name" value="Vaccinia Virus protein VP39"/>
    <property type="match status" value="1"/>
</dbReference>
<dbReference type="Pfam" id="PF02384">
    <property type="entry name" value="N6_Mtase"/>
    <property type="match status" value="1"/>
</dbReference>
<evidence type="ECO:0000256" key="2">
    <source>
        <dbReference type="ARBA" id="ARBA00011900"/>
    </source>
</evidence>
<dbReference type="PANTHER" id="PTHR42933">
    <property type="entry name" value="SLR6095 PROTEIN"/>
    <property type="match status" value="1"/>
</dbReference>
<proteinExistence type="inferred from homology"/>
<comment type="similarity">
    <text evidence="1">Belongs to the N(4)/N(6)-methyltransferase family.</text>
</comment>
<keyword evidence="4" id="KW-0808">Transferase</keyword>
<gene>
    <name evidence="11" type="ORF">PSECIP111854_02575</name>
</gene>
<evidence type="ECO:0000256" key="4">
    <source>
        <dbReference type="ARBA" id="ARBA00022679"/>
    </source>
</evidence>
<evidence type="ECO:0000256" key="8">
    <source>
        <dbReference type="SAM" id="MobiDB-lite"/>
    </source>
</evidence>
<evidence type="ECO:0000259" key="9">
    <source>
        <dbReference type="Pfam" id="PF02384"/>
    </source>
</evidence>
<accession>A0A9W4VSK9</accession>
<feature type="compositionally biased region" description="Basic and acidic residues" evidence="8">
    <location>
        <begin position="311"/>
        <end position="326"/>
    </location>
</feature>
<dbReference type="InterPro" id="IPR038333">
    <property type="entry name" value="T1MK-like_N_sf"/>
</dbReference>
<organism evidence="11 12">
    <name type="scientific">Pseudoalteromonas holothuriae</name>
    <dbReference type="NCBI Taxonomy" id="2963714"/>
    <lineage>
        <taxon>Bacteria</taxon>
        <taxon>Pseudomonadati</taxon>
        <taxon>Pseudomonadota</taxon>
        <taxon>Gammaproteobacteria</taxon>
        <taxon>Alteromonadales</taxon>
        <taxon>Pseudoalteromonadaceae</taxon>
        <taxon>Pseudoalteromonas</taxon>
    </lineage>
</organism>
<evidence type="ECO:0000256" key="3">
    <source>
        <dbReference type="ARBA" id="ARBA00022603"/>
    </source>
</evidence>
<reference evidence="11" key="1">
    <citation type="submission" date="2022-07" db="EMBL/GenBank/DDBJ databases">
        <authorList>
            <person name="Criscuolo A."/>
        </authorList>
    </citation>
    <scope>NUCLEOTIDE SEQUENCE</scope>
    <source>
        <strain evidence="11">CIP111854</strain>
    </source>
</reference>
<feature type="domain" description="N6 adenine-specific DNA methyltransferase N-terminal" evidence="10">
    <location>
        <begin position="6"/>
        <end position="130"/>
    </location>
</feature>
<evidence type="ECO:0000313" key="12">
    <source>
        <dbReference type="Proteomes" id="UP001152467"/>
    </source>
</evidence>
<dbReference type="RefSeq" id="WP_261626549.1">
    <property type="nucleotide sequence ID" value="NZ_CAMAPC010000009.1"/>
</dbReference>
<evidence type="ECO:0000256" key="7">
    <source>
        <dbReference type="ARBA" id="ARBA00047942"/>
    </source>
</evidence>
<dbReference type="GO" id="GO:0003677">
    <property type="term" value="F:DNA binding"/>
    <property type="evidence" value="ECO:0007669"/>
    <property type="project" value="InterPro"/>
</dbReference>
<dbReference type="AlphaFoldDB" id="A0A9W4VSK9"/>
<name>A0A9W4VSK9_9GAMM</name>
<dbReference type="EMBL" id="CAMAPC010000009">
    <property type="protein sequence ID" value="CAH9060287.1"/>
    <property type="molecule type" value="Genomic_DNA"/>
</dbReference>
<dbReference type="SUPFAM" id="SSF53335">
    <property type="entry name" value="S-adenosyl-L-methionine-dependent methyltransferases"/>
    <property type="match status" value="1"/>
</dbReference>
<sequence>MLTGKLKNQVDEIWEVFWTGGVTNPISVIEQFTYLLFIRRLDEIHTNREKQSLLLESAFTNPIFPSENNNYRWNKFKNLDPQVMFDLVKDKVFPFIKTINGEDTTFAKHMSDAIFMIPKAQVLDKVVNLIDKIPMDDRDTKGDLYEYMLSKLQSSGTNGQFRTPRHIIQMMVEMTQPKLDGNRSDVICDPASGTCGFLMASEEYVRKQFENELMKPENSEHFHNKMFNAYDFDQHMLRIGAMNLMLHGVEHPTVEYRDSLSAVHDGNGEQKLEDKYTLILANPPFKGSVAYDELSPDLLTALGKTPKKAAPKVETDEDGNKKAKKGPSEKTELLFLALILRMLQPGGRAAVIVPDGVLFGSTKSHKEIRKAIIEDHKLDAVVSLPSGVFKPYAGVSTAILFFTKTNSGGTDNVWFYDMQADGFSLDDKRTPLIKGVELTTEADVIDATLPENESLQQIKSAPSEHNNHKLNNIPDVLYRWKNRFNSPEHSDSHEPIKVESNRKRTEQSFYVPVAEITSNDYDLSINRYKEVVYEEVNYDEPQVILKRIKELQHAMDKGIADLEAML</sequence>
<evidence type="ECO:0000256" key="6">
    <source>
        <dbReference type="ARBA" id="ARBA00022747"/>
    </source>
</evidence>
<evidence type="ECO:0000259" key="10">
    <source>
        <dbReference type="Pfam" id="PF12161"/>
    </source>
</evidence>